<dbReference type="OMA" id="KWASTSE"/>
<evidence type="ECO:0000313" key="2">
    <source>
        <dbReference type="Proteomes" id="UP000249757"/>
    </source>
</evidence>
<name>A0A922STT0_9PLEO</name>
<accession>A0A922STT0</accession>
<keyword evidence="2" id="KW-1185">Reference proteome</keyword>
<proteinExistence type="predicted"/>
<sequence length="293" mass="34777">MSSKIAQKRAKQRRRDLMKQKSRIYNQVEPRILRPSAKKRLKLERSRRQWIFPWMINPDYRLGQTYPAASLLGLPTELRQRIFHEAFDMKELSTRARAICPTQVPIKSIRKSQEAKLLETKDPNKGLEVHQAKYTMAIRLRVGEFSCVSALIRRDMEYVKRIWLRDLEGYFRLKDVRSKYEASLDAWLDKVNHRSLNVKGKEVTVIKAKDQRASVIRPQKCWKCTERHVRYDAVCPMTRHDPERWKKLTKKMAGWRPLVSDTSLFEGTRIVFGDDYESWIRSFEVLHSIMIVT</sequence>
<dbReference type="Proteomes" id="UP000249757">
    <property type="component" value="Unassembled WGS sequence"/>
</dbReference>
<evidence type="ECO:0000313" key="1">
    <source>
        <dbReference type="EMBL" id="KAI1517961.1"/>
    </source>
</evidence>
<reference evidence="2" key="1">
    <citation type="journal article" date="2022" name="Microb. Genom.">
        <title>A global pangenome for the wheat fungal pathogen Pyrenophora tritici-repentis and prediction of effector protein structural homology.</title>
        <authorList>
            <person name="Moolhuijzen P.M."/>
            <person name="See P.T."/>
            <person name="Shi G."/>
            <person name="Powell H.R."/>
            <person name="Cockram J."/>
            <person name="Jorgensen L.N."/>
            <person name="Benslimane H."/>
            <person name="Strelkov S.E."/>
            <person name="Turner J."/>
            <person name="Liu Z."/>
            <person name="Moffat C.S."/>
        </authorList>
    </citation>
    <scope>NUCLEOTIDE SEQUENCE [LARGE SCALE GENOMIC DNA]</scope>
</reference>
<dbReference type="AlphaFoldDB" id="A0A922STT0"/>
<dbReference type="EMBL" id="NRDI02000003">
    <property type="protein sequence ID" value="KAI1517961.1"/>
    <property type="molecule type" value="Genomic_DNA"/>
</dbReference>
<comment type="caution">
    <text evidence="1">The sequence shown here is derived from an EMBL/GenBank/DDBJ whole genome shotgun (WGS) entry which is preliminary data.</text>
</comment>
<organism evidence="1 2">
    <name type="scientific">Pyrenophora tritici-repentis</name>
    <dbReference type="NCBI Taxonomy" id="45151"/>
    <lineage>
        <taxon>Eukaryota</taxon>
        <taxon>Fungi</taxon>
        <taxon>Dikarya</taxon>
        <taxon>Ascomycota</taxon>
        <taxon>Pezizomycotina</taxon>
        <taxon>Dothideomycetes</taxon>
        <taxon>Pleosporomycetidae</taxon>
        <taxon>Pleosporales</taxon>
        <taxon>Pleosporineae</taxon>
        <taxon>Pleosporaceae</taxon>
        <taxon>Pyrenophora</taxon>
    </lineage>
</organism>
<gene>
    <name evidence="1" type="ORF">Ptr86124_003262</name>
</gene>
<protein>
    <submittedName>
        <fullName evidence="1">Uncharacterized protein</fullName>
    </submittedName>
</protein>